<dbReference type="AlphaFoldDB" id="A0A2N0RY92"/>
<evidence type="ECO:0000313" key="1">
    <source>
        <dbReference type="EMBL" id="PKC68281.1"/>
    </source>
</evidence>
<gene>
    <name evidence="1" type="ORF">RhiirA1_507495</name>
</gene>
<reference evidence="1 2" key="1">
    <citation type="submission" date="2017-10" db="EMBL/GenBank/DDBJ databases">
        <title>Extensive intraspecific genome diversity in a model arbuscular mycorrhizal fungus.</title>
        <authorList>
            <person name="Chen E.C.H."/>
            <person name="Morin E."/>
            <person name="Baudet D."/>
            <person name="Noel J."/>
            <person name="Ndikumana S."/>
            <person name="Charron P."/>
            <person name="St-Onge C."/>
            <person name="Giorgi J."/>
            <person name="Grigoriev I.V."/>
            <person name="Roux C."/>
            <person name="Martin F.M."/>
            <person name="Corradi N."/>
        </authorList>
    </citation>
    <scope>NUCLEOTIDE SEQUENCE [LARGE SCALE GENOMIC DNA]</scope>
    <source>
        <strain evidence="1 2">A1</strain>
    </source>
</reference>
<comment type="caution">
    <text evidence="1">The sequence shown here is derived from an EMBL/GenBank/DDBJ whole genome shotgun (WGS) entry which is preliminary data.</text>
</comment>
<organism evidence="1 2">
    <name type="scientific">Rhizophagus irregularis</name>
    <dbReference type="NCBI Taxonomy" id="588596"/>
    <lineage>
        <taxon>Eukaryota</taxon>
        <taxon>Fungi</taxon>
        <taxon>Fungi incertae sedis</taxon>
        <taxon>Mucoromycota</taxon>
        <taxon>Glomeromycotina</taxon>
        <taxon>Glomeromycetes</taxon>
        <taxon>Glomerales</taxon>
        <taxon>Glomeraceae</taxon>
        <taxon>Rhizophagus</taxon>
    </lineage>
</organism>
<accession>A0A2N0RY92</accession>
<evidence type="ECO:0000313" key="2">
    <source>
        <dbReference type="Proteomes" id="UP000232688"/>
    </source>
</evidence>
<dbReference type="Proteomes" id="UP000232688">
    <property type="component" value="Unassembled WGS sequence"/>
</dbReference>
<dbReference type="VEuPathDB" id="FungiDB:FUN_014198"/>
<name>A0A2N0RY92_9GLOM</name>
<dbReference type="VEuPathDB" id="FungiDB:RhiirA1_507495"/>
<dbReference type="EMBL" id="LLXH01000340">
    <property type="protein sequence ID" value="PKC68281.1"/>
    <property type="molecule type" value="Genomic_DNA"/>
</dbReference>
<proteinExistence type="predicted"/>
<protein>
    <submittedName>
        <fullName evidence="1">Uncharacterized protein</fullName>
    </submittedName>
</protein>
<sequence length="536" mass="62270">MKMIDIISYGHIISTSQLEYEKLDDDETYNEKLIGITSFKERLYLEDWVGNAAYDNLICWTIDFHLFHGLIANQNYEVEASKKIAIDFIKIPEINLSNKSYLKMIKPLTKLEVGLISSNIFLSGNINSFPFIRHDIEDYYEGFNYILVKCERYEILLDEDNVKPTREFEQTIEKSFNSMKPLEDLQHVFDEYGHLFPQRIVLGRSLKVILSNSSLNHKFKNVNSIDGILELLDKLDVLYLITQKGKNLEKDDLTSWFKNANDNLEIIEFDKIIPLYKILKEEQQNKIDNILDKSNDFRIIMTGITDLKDLEYLKDDLKGDLVNVFHYKRINLESPLKDENYEVYGSLISENNVKLEEIYVNFGQYDVNGFYAIIKKLKLTNIDITKCYISWIIIGIPSQLSVFSPANRELPVGCFKISIKLQPNEFNHYYTVGTSFILHEGYTVIAHAYHSSSNEPKNIIKLVKWSHNFINFQVSQYNLNDDSTIIEKDTNIDLHVCIPLGSYKSLKIDNNKESECLLIGDILTKENFDESFGQSS</sequence>
<reference evidence="1 2" key="2">
    <citation type="submission" date="2017-10" db="EMBL/GenBank/DDBJ databases">
        <title>Genome analyses suggest a sexual origin of heterokaryosis in a supposedly ancient asexual fungus.</title>
        <authorList>
            <person name="Corradi N."/>
            <person name="Sedzielewska K."/>
            <person name="Noel J."/>
            <person name="Charron P."/>
            <person name="Farinelli L."/>
            <person name="Marton T."/>
            <person name="Kruger M."/>
            <person name="Pelin A."/>
            <person name="Brachmann A."/>
            <person name="Corradi N."/>
        </authorList>
    </citation>
    <scope>NUCLEOTIDE SEQUENCE [LARGE SCALE GENOMIC DNA]</scope>
    <source>
        <strain evidence="1 2">A1</strain>
    </source>
</reference>